<keyword evidence="2" id="KW-1185">Reference proteome</keyword>
<reference evidence="2" key="1">
    <citation type="submission" date="2016-10" db="EMBL/GenBank/DDBJ databases">
        <authorList>
            <person name="Varghese N."/>
            <person name="Submissions S."/>
        </authorList>
    </citation>
    <scope>NUCLEOTIDE SEQUENCE [LARGE SCALE GENOMIC DNA]</scope>
    <source>
        <strain evidence="2">CGMCC 4.6856</strain>
    </source>
</reference>
<evidence type="ECO:0000313" key="1">
    <source>
        <dbReference type="EMBL" id="SER07415.1"/>
    </source>
</evidence>
<dbReference type="SUPFAM" id="SSF56059">
    <property type="entry name" value="Glutathione synthetase ATP-binding domain-like"/>
    <property type="match status" value="1"/>
</dbReference>
<sequence>MIKPAVSGSAADTGRFADLGDPRATALVAELHRQGRTIMVQPYVDAIEADGETSMVFLGGEFSHAVRRDPLLVEHGVRHPVVVADVLHTVSSVRPSEAEHALAAAALATVPGGRRGLTYARVDLVPGAQGPLLLELEVTDCFLFLSFASAGSRDRLARHLLASDCPGGS</sequence>
<name>A0A1H9L8B8_9ACTN</name>
<evidence type="ECO:0000313" key="2">
    <source>
        <dbReference type="Proteomes" id="UP000198504"/>
    </source>
</evidence>
<accession>A0A1H9L8B8</accession>
<dbReference type="PANTHER" id="PTHR39217">
    <property type="match status" value="1"/>
</dbReference>
<dbReference type="PANTHER" id="PTHR39217:SF1">
    <property type="entry name" value="GLUTATHIONE SYNTHETASE"/>
    <property type="match status" value="1"/>
</dbReference>
<dbReference type="STRING" id="1036181.SAMN05421756_108196"/>
<proteinExistence type="predicted"/>
<dbReference type="InterPro" id="IPR053191">
    <property type="entry name" value="DcsG_Biosynth_Enzyme"/>
</dbReference>
<dbReference type="Proteomes" id="UP000198504">
    <property type="component" value="Unassembled WGS sequence"/>
</dbReference>
<protein>
    <submittedName>
        <fullName evidence="1">Uncharacterized protein</fullName>
    </submittedName>
</protein>
<gene>
    <name evidence="1" type="ORF">SAMN05421756_108196</name>
</gene>
<organism evidence="1 2">
    <name type="scientific">Microlunatus flavus</name>
    <dbReference type="NCBI Taxonomy" id="1036181"/>
    <lineage>
        <taxon>Bacteria</taxon>
        <taxon>Bacillati</taxon>
        <taxon>Actinomycetota</taxon>
        <taxon>Actinomycetes</taxon>
        <taxon>Propionibacteriales</taxon>
        <taxon>Propionibacteriaceae</taxon>
        <taxon>Microlunatus</taxon>
    </lineage>
</organism>
<dbReference type="AlphaFoldDB" id="A0A1H9L8B8"/>
<dbReference type="EMBL" id="FOFA01000008">
    <property type="protein sequence ID" value="SER07415.1"/>
    <property type="molecule type" value="Genomic_DNA"/>
</dbReference>